<protein>
    <submittedName>
        <fullName evidence="1">Uncharacterized protein</fullName>
    </submittedName>
</protein>
<dbReference type="Gene3D" id="3.60.60.10">
    <property type="entry name" value="Penicillin V Acylase, Chain A"/>
    <property type="match status" value="1"/>
</dbReference>
<name>A0A8J6NGN4_9CHLR</name>
<dbReference type="EMBL" id="JACNJN010000103">
    <property type="protein sequence ID" value="MBC8335318.1"/>
    <property type="molecule type" value="Genomic_DNA"/>
</dbReference>
<comment type="caution">
    <text evidence="1">The sequence shown here is derived from an EMBL/GenBank/DDBJ whole genome shotgun (WGS) entry which is preliminary data.</text>
</comment>
<reference evidence="1 2" key="1">
    <citation type="submission" date="2020-08" db="EMBL/GenBank/DDBJ databases">
        <title>Bridging the membrane lipid divide: bacteria of the FCB group superphylum have the potential to synthesize archaeal ether lipids.</title>
        <authorList>
            <person name="Villanueva L."/>
            <person name="Von Meijenfeldt F.A.B."/>
            <person name="Westbye A.B."/>
            <person name="Yadav S."/>
            <person name="Hopmans E.C."/>
            <person name="Dutilh B.E."/>
            <person name="Sinninghe Damste J.S."/>
        </authorList>
    </citation>
    <scope>NUCLEOTIDE SEQUENCE [LARGE SCALE GENOMIC DNA]</scope>
    <source>
        <strain evidence="1">NIOZ-UU36</strain>
    </source>
</reference>
<accession>A0A8J6NGN4</accession>
<dbReference type="AlphaFoldDB" id="A0A8J6NGN4"/>
<proteinExistence type="predicted"/>
<evidence type="ECO:0000313" key="2">
    <source>
        <dbReference type="Proteomes" id="UP000614469"/>
    </source>
</evidence>
<organism evidence="1 2">
    <name type="scientific">Candidatus Desulfolinea nitratireducens</name>
    <dbReference type="NCBI Taxonomy" id="2841698"/>
    <lineage>
        <taxon>Bacteria</taxon>
        <taxon>Bacillati</taxon>
        <taxon>Chloroflexota</taxon>
        <taxon>Anaerolineae</taxon>
        <taxon>Anaerolineales</taxon>
        <taxon>Anaerolineales incertae sedis</taxon>
        <taxon>Candidatus Desulfolinea</taxon>
    </lineage>
</organism>
<evidence type="ECO:0000313" key="1">
    <source>
        <dbReference type="EMBL" id="MBC8335318.1"/>
    </source>
</evidence>
<feature type="non-terminal residue" evidence="1">
    <location>
        <position position="1"/>
    </location>
</feature>
<dbReference type="Proteomes" id="UP000614469">
    <property type="component" value="Unassembled WGS sequence"/>
</dbReference>
<sequence>YDSECTVGVIHTAGGILFFKNRDLREEHLSNKLIVIQSTPDTHALKGVNLKTNQLEGVSIGVNKYNICVANTHVESADNITYDILCEKLLSEAQSKSDIPQITRQFMSQNILQGGRILVAAPEWTYLIEVFKKEFKIEEVEKNFVITNNFSLISHRANRPKIREESSLARLETASRMIKDISDIGMLKSMLRSHMPEKGELSICNHQESGGGTESSHIIQISGGYVGWSSLIGFPCENDYHTTHLFE</sequence>
<gene>
    <name evidence="1" type="ORF">H8E29_08650</name>
</gene>